<proteinExistence type="predicted"/>
<protein>
    <submittedName>
        <fullName evidence="1">Uncharacterized protein</fullName>
    </submittedName>
</protein>
<reference evidence="1" key="1">
    <citation type="journal article" date="2014" name="Front. Microbiol.">
        <title>High frequency of phylogenetically diverse reductive dehalogenase-homologous genes in deep subseafloor sedimentary metagenomes.</title>
        <authorList>
            <person name="Kawai M."/>
            <person name="Futagami T."/>
            <person name="Toyoda A."/>
            <person name="Takaki Y."/>
            <person name="Nishi S."/>
            <person name="Hori S."/>
            <person name="Arai W."/>
            <person name="Tsubouchi T."/>
            <person name="Morono Y."/>
            <person name="Uchiyama I."/>
            <person name="Ito T."/>
            <person name="Fujiyama A."/>
            <person name="Inagaki F."/>
            <person name="Takami H."/>
        </authorList>
    </citation>
    <scope>NUCLEOTIDE SEQUENCE</scope>
    <source>
        <strain evidence="1">Expedition CK06-06</strain>
    </source>
</reference>
<evidence type="ECO:0000313" key="1">
    <source>
        <dbReference type="EMBL" id="GAI94224.1"/>
    </source>
</evidence>
<dbReference type="GO" id="GO:0000166">
    <property type="term" value="F:nucleotide binding"/>
    <property type="evidence" value="ECO:0007669"/>
    <property type="project" value="InterPro"/>
</dbReference>
<dbReference type="InterPro" id="IPR023211">
    <property type="entry name" value="DNA_pol_palm_dom_sf"/>
</dbReference>
<dbReference type="InterPro" id="IPR043502">
    <property type="entry name" value="DNA/RNA_pol_sf"/>
</dbReference>
<accession>X1UPE2</accession>
<dbReference type="SUPFAM" id="SSF56672">
    <property type="entry name" value="DNA/RNA polymerases"/>
    <property type="match status" value="1"/>
</dbReference>
<dbReference type="PROSITE" id="PS00116">
    <property type="entry name" value="DNA_POLYMERASE_B"/>
    <property type="match status" value="1"/>
</dbReference>
<sequence>MGKIGNCPDEPDRVEICFQAGHSGVKQIRYLLGEIFELVGYGECFNSFPAIAAHVAAYGRMYLYNLMKITGEGNYLYCDTDSLIVNETGLKNLRSQIDDRLLGGLKVEETTNYLNIRGLKDYSTETKEVIKGIRKNAVKLQDGVYEQQQWPSFKGVLRSNEANIYKIKKIIKNLNREYTKGTVNPDGSIVPFVLDETARLPLQF</sequence>
<dbReference type="AlphaFoldDB" id="X1UPE2"/>
<comment type="caution">
    <text evidence="1">The sequence shown here is derived from an EMBL/GenBank/DDBJ whole genome shotgun (WGS) entry which is preliminary data.</text>
</comment>
<dbReference type="Gene3D" id="3.90.1600.10">
    <property type="entry name" value="Palm domain of DNA polymerase"/>
    <property type="match status" value="1"/>
</dbReference>
<organism evidence="1">
    <name type="scientific">marine sediment metagenome</name>
    <dbReference type="NCBI Taxonomy" id="412755"/>
    <lineage>
        <taxon>unclassified sequences</taxon>
        <taxon>metagenomes</taxon>
        <taxon>ecological metagenomes</taxon>
    </lineage>
</organism>
<gene>
    <name evidence="1" type="ORF">S12H4_38690</name>
</gene>
<dbReference type="EMBL" id="BARW01023312">
    <property type="protein sequence ID" value="GAI94224.1"/>
    <property type="molecule type" value="Genomic_DNA"/>
</dbReference>
<dbReference type="InterPro" id="IPR017964">
    <property type="entry name" value="DNA-dir_DNA_pol_B_CS"/>
</dbReference>
<name>X1UPE2_9ZZZZ</name>
<dbReference type="GO" id="GO:0003676">
    <property type="term" value="F:nucleic acid binding"/>
    <property type="evidence" value="ECO:0007669"/>
    <property type="project" value="InterPro"/>
</dbReference>